<dbReference type="InterPro" id="IPR013740">
    <property type="entry name" value="Redoxin"/>
</dbReference>
<feature type="domain" description="Thioredoxin" evidence="7">
    <location>
        <begin position="49"/>
        <end position="189"/>
    </location>
</feature>
<dbReference type="InterPro" id="IPR017937">
    <property type="entry name" value="Thioredoxin_CS"/>
</dbReference>
<dbReference type="InterPro" id="IPR050553">
    <property type="entry name" value="Thioredoxin_ResA/DsbE_sf"/>
</dbReference>
<dbReference type="Gene3D" id="3.40.30.10">
    <property type="entry name" value="Glutaredoxin"/>
    <property type="match status" value="1"/>
</dbReference>
<keyword evidence="3" id="KW-0201">Cytochrome c-type biogenesis</keyword>
<organism evidence="8 9">
    <name type="scientific">Martelella endophytica</name>
    <dbReference type="NCBI Taxonomy" id="1486262"/>
    <lineage>
        <taxon>Bacteria</taxon>
        <taxon>Pseudomonadati</taxon>
        <taxon>Pseudomonadota</taxon>
        <taxon>Alphaproteobacteria</taxon>
        <taxon>Hyphomicrobiales</taxon>
        <taxon>Aurantimonadaceae</taxon>
        <taxon>Martelella</taxon>
    </lineage>
</organism>
<keyword evidence="6" id="KW-1133">Transmembrane helix</keyword>
<evidence type="ECO:0000313" key="9">
    <source>
        <dbReference type="Proteomes" id="UP000032611"/>
    </source>
</evidence>
<dbReference type="PANTHER" id="PTHR42852">
    <property type="entry name" value="THIOL:DISULFIDE INTERCHANGE PROTEIN DSBE"/>
    <property type="match status" value="1"/>
</dbReference>
<sequence>MTTDKHEETPANGRRYAFAAIPLIVVIGLFGIFGWQILFGRDPSEIPSVLIGKQAPPIDLPALPGSERPALTDAEIAGKLTLVNVFASWCVPCRQEHPFLLELSKNPAVHLVGINYKDKSDNALRFLGELGNPYAAIGVDARGAEAIDWGVYGIPETFLVSPEGTILYKKIGPIDAASYAREILPEISRAAGR</sequence>
<dbReference type="EMBL" id="CP010803">
    <property type="protein sequence ID" value="AJY44523.1"/>
    <property type="molecule type" value="Genomic_DNA"/>
</dbReference>
<evidence type="ECO:0000259" key="7">
    <source>
        <dbReference type="PROSITE" id="PS51352"/>
    </source>
</evidence>
<evidence type="ECO:0000256" key="2">
    <source>
        <dbReference type="ARBA" id="ARBA00007758"/>
    </source>
</evidence>
<accession>A0A0D5LMI0</accession>
<dbReference type="PROSITE" id="PS00194">
    <property type="entry name" value="THIOREDOXIN_1"/>
    <property type="match status" value="1"/>
</dbReference>
<dbReference type="InterPro" id="IPR036249">
    <property type="entry name" value="Thioredoxin-like_sf"/>
</dbReference>
<evidence type="ECO:0000256" key="5">
    <source>
        <dbReference type="ARBA" id="ARBA00023284"/>
    </source>
</evidence>
<evidence type="ECO:0000256" key="1">
    <source>
        <dbReference type="ARBA" id="ARBA00004196"/>
    </source>
</evidence>
<keyword evidence="4" id="KW-1015">Disulfide bond</keyword>
<dbReference type="PROSITE" id="PS51352">
    <property type="entry name" value="THIOREDOXIN_2"/>
    <property type="match status" value="1"/>
</dbReference>
<dbReference type="InterPro" id="IPR013766">
    <property type="entry name" value="Thioredoxin_domain"/>
</dbReference>
<dbReference type="RefSeq" id="WP_045679093.1">
    <property type="nucleotide sequence ID" value="NZ_CP010803.1"/>
</dbReference>
<feature type="transmembrane region" description="Helical" evidence="6">
    <location>
        <begin position="16"/>
        <end position="38"/>
    </location>
</feature>
<dbReference type="STRING" id="1486262.TM49_00600"/>
<keyword evidence="6" id="KW-0812">Transmembrane</keyword>
<evidence type="ECO:0000256" key="6">
    <source>
        <dbReference type="SAM" id="Phobius"/>
    </source>
</evidence>
<dbReference type="HOGENOM" id="CLU_042529_19_0_5"/>
<dbReference type="Pfam" id="PF08534">
    <property type="entry name" value="Redoxin"/>
    <property type="match status" value="1"/>
</dbReference>
<dbReference type="GO" id="GO:0030288">
    <property type="term" value="C:outer membrane-bounded periplasmic space"/>
    <property type="evidence" value="ECO:0007669"/>
    <property type="project" value="InterPro"/>
</dbReference>
<dbReference type="GO" id="GO:0017004">
    <property type="term" value="P:cytochrome complex assembly"/>
    <property type="evidence" value="ECO:0007669"/>
    <property type="project" value="UniProtKB-KW"/>
</dbReference>
<dbReference type="SUPFAM" id="SSF52833">
    <property type="entry name" value="Thioredoxin-like"/>
    <property type="match status" value="1"/>
</dbReference>
<evidence type="ECO:0000256" key="3">
    <source>
        <dbReference type="ARBA" id="ARBA00022748"/>
    </source>
</evidence>
<dbReference type="CDD" id="cd03010">
    <property type="entry name" value="TlpA_like_DsbE"/>
    <property type="match status" value="1"/>
</dbReference>
<dbReference type="GO" id="GO:0015036">
    <property type="term" value="F:disulfide oxidoreductase activity"/>
    <property type="evidence" value="ECO:0007669"/>
    <property type="project" value="InterPro"/>
</dbReference>
<evidence type="ECO:0000313" key="8">
    <source>
        <dbReference type="EMBL" id="AJY44523.1"/>
    </source>
</evidence>
<comment type="similarity">
    <text evidence="2">Belongs to the thioredoxin family. DsbE subfamily.</text>
</comment>
<proteinExistence type="inferred from homology"/>
<dbReference type="PANTHER" id="PTHR42852:SF6">
    <property type="entry name" value="THIOL:DISULFIDE INTERCHANGE PROTEIN DSBE"/>
    <property type="match status" value="1"/>
</dbReference>
<keyword evidence="6" id="KW-0472">Membrane</keyword>
<dbReference type="NCBIfam" id="TIGR00385">
    <property type="entry name" value="dsbE"/>
    <property type="match status" value="1"/>
</dbReference>
<comment type="subcellular location">
    <subcellularLocation>
        <location evidence="1">Cell envelope</location>
    </subcellularLocation>
</comment>
<dbReference type="OrthoDB" id="9799347at2"/>
<gene>
    <name evidence="8" type="ORF">TM49_00600</name>
</gene>
<dbReference type="PATRIC" id="fig|1486262.3.peg.125"/>
<keyword evidence="5" id="KW-0676">Redox-active center</keyword>
<evidence type="ECO:0000256" key="4">
    <source>
        <dbReference type="ARBA" id="ARBA00023157"/>
    </source>
</evidence>
<keyword evidence="9" id="KW-1185">Reference proteome</keyword>
<reference evidence="8 9" key="1">
    <citation type="journal article" date="2015" name="Genome Announc.">
        <title>Complete genome sequence of Martelella endophytica YC6887, which has antifungal activity associated with a halophyte.</title>
        <authorList>
            <person name="Khan A."/>
            <person name="Khan H."/>
            <person name="Chung E.J."/>
            <person name="Hossain M.T."/>
            <person name="Chung Y.R."/>
        </authorList>
    </citation>
    <scope>NUCLEOTIDE SEQUENCE [LARGE SCALE GENOMIC DNA]</scope>
    <source>
        <strain evidence="8">YC6887</strain>
    </source>
</reference>
<dbReference type="AlphaFoldDB" id="A0A0D5LMI0"/>
<dbReference type="InterPro" id="IPR004799">
    <property type="entry name" value="Periplasmic_diS_OxRdtase_DsbE"/>
</dbReference>
<name>A0A0D5LMI0_MAREN</name>
<protein>
    <submittedName>
        <fullName evidence="8">Thiol:disulfide interchange protein CycY</fullName>
    </submittedName>
</protein>
<dbReference type="Proteomes" id="UP000032611">
    <property type="component" value="Chromosome"/>
</dbReference>
<dbReference type="KEGG" id="mey:TM49_00600"/>